<keyword evidence="9" id="KW-1185">Reference proteome</keyword>
<dbReference type="InterPro" id="IPR009014">
    <property type="entry name" value="Transketo_C/PFOR_II"/>
</dbReference>
<proteinExistence type="inferred from homology"/>
<dbReference type="InterPro" id="IPR023962">
    <property type="entry name" value="Phosphoketolase"/>
</dbReference>
<dbReference type="NCBIfam" id="NF003619">
    <property type="entry name" value="PRK05261.1-4"/>
    <property type="match status" value="1"/>
</dbReference>
<comment type="cofactor">
    <cofactor evidence="1 5">
        <name>thiamine diphosphate</name>
        <dbReference type="ChEBI" id="CHEBI:58937"/>
    </cofactor>
</comment>
<organism evidence="8 9">
    <name type="scientific">Consotaella salsifontis</name>
    <dbReference type="NCBI Taxonomy" id="1365950"/>
    <lineage>
        <taxon>Bacteria</taxon>
        <taxon>Pseudomonadati</taxon>
        <taxon>Pseudomonadota</taxon>
        <taxon>Alphaproteobacteria</taxon>
        <taxon>Hyphomicrobiales</taxon>
        <taxon>Aurantimonadaceae</taxon>
        <taxon>Consotaella</taxon>
    </lineage>
</organism>
<dbReference type="Proteomes" id="UP000190135">
    <property type="component" value="Unassembled WGS sequence"/>
</dbReference>
<comment type="similarity">
    <text evidence="2 5">Belongs to the XFP family.</text>
</comment>
<dbReference type="Pfam" id="PF03894">
    <property type="entry name" value="XFP"/>
    <property type="match status" value="1"/>
</dbReference>
<feature type="domain" description="Xylulose 5-phosphate/Fructose 6-phosphate phosphoketolase N-terminal" evidence="7">
    <location>
        <begin position="22"/>
        <end position="383"/>
    </location>
</feature>
<dbReference type="PANTHER" id="PTHR31273:SF0">
    <property type="entry name" value="PHOSPHOKETOLASE-RELATED"/>
    <property type="match status" value="1"/>
</dbReference>
<dbReference type="OrthoDB" id="9768449at2"/>
<dbReference type="InterPro" id="IPR018969">
    <property type="entry name" value="Xul5P/Fru6P_PKetolase_C"/>
</dbReference>
<dbReference type="EMBL" id="FUXL01000005">
    <property type="protein sequence ID" value="SKA08348.1"/>
    <property type="molecule type" value="Genomic_DNA"/>
</dbReference>
<name>A0A1T4QYA9_9HYPH</name>
<gene>
    <name evidence="8" type="ORF">SAMN05428963_105322</name>
</gene>
<keyword evidence="3 5" id="KW-0786">Thiamine pyrophosphate</keyword>
<dbReference type="NCBIfam" id="NF003617">
    <property type="entry name" value="PRK05261.1-2"/>
    <property type="match status" value="1"/>
</dbReference>
<dbReference type="NCBIfam" id="NF003616">
    <property type="entry name" value="PRK05261.1-1"/>
    <property type="match status" value="1"/>
</dbReference>
<dbReference type="CDD" id="cd02011">
    <property type="entry name" value="TPP_PK"/>
    <property type="match status" value="1"/>
</dbReference>
<dbReference type="Gene3D" id="3.40.50.970">
    <property type="match status" value="2"/>
</dbReference>
<evidence type="ECO:0000313" key="8">
    <source>
        <dbReference type="EMBL" id="SKA08348.1"/>
    </source>
</evidence>
<dbReference type="PROSITE" id="PS60002">
    <property type="entry name" value="PHOSPHOKETOLASE_1"/>
    <property type="match status" value="1"/>
</dbReference>
<dbReference type="SUPFAM" id="SSF52518">
    <property type="entry name" value="Thiamin diphosphate-binding fold (THDP-binding)"/>
    <property type="match status" value="2"/>
</dbReference>
<accession>A0A1T4QYA9</accession>
<evidence type="ECO:0000259" key="6">
    <source>
        <dbReference type="Pfam" id="PF09363"/>
    </source>
</evidence>
<dbReference type="NCBIfam" id="NF003621">
    <property type="entry name" value="PRK05261.1-6"/>
    <property type="match status" value="1"/>
</dbReference>
<dbReference type="STRING" id="1365950.SAMN05428963_105322"/>
<feature type="domain" description="Xylulose 5-phosphate/Fructose 6-phosphate phosphoketolase C-terminal" evidence="6">
    <location>
        <begin position="600"/>
        <end position="801"/>
    </location>
</feature>
<dbReference type="FunFam" id="3.40.50.970:FF:000091">
    <property type="entry name" value="Xylulose-5-phosphate/fructose-6-phosphate phosphoketolase"/>
    <property type="match status" value="1"/>
</dbReference>
<dbReference type="InterPro" id="IPR019790">
    <property type="entry name" value="Xul5P/Fru6P_PKetolase_CS"/>
</dbReference>
<dbReference type="Pfam" id="PF09363">
    <property type="entry name" value="XFP_C"/>
    <property type="match status" value="1"/>
</dbReference>
<dbReference type="PROSITE" id="PS60003">
    <property type="entry name" value="PHOSPHOKETOLASE_2"/>
    <property type="match status" value="1"/>
</dbReference>
<dbReference type="GO" id="GO:0005975">
    <property type="term" value="P:carbohydrate metabolic process"/>
    <property type="evidence" value="ECO:0007669"/>
    <property type="project" value="InterPro"/>
</dbReference>
<dbReference type="PANTHER" id="PTHR31273">
    <property type="entry name" value="PHOSPHOKETOLASE-RELATED"/>
    <property type="match status" value="1"/>
</dbReference>
<evidence type="ECO:0000313" key="9">
    <source>
        <dbReference type="Proteomes" id="UP000190135"/>
    </source>
</evidence>
<evidence type="ECO:0000259" key="7">
    <source>
        <dbReference type="Pfam" id="PF09364"/>
    </source>
</evidence>
<reference evidence="8 9" key="1">
    <citation type="submission" date="2017-02" db="EMBL/GenBank/DDBJ databases">
        <authorList>
            <person name="Peterson S.W."/>
        </authorList>
    </citation>
    <scope>NUCLEOTIDE SEQUENCE [LARGE SCALE GENOMIC DNA]</scope>
    <source>
        <strain evidence="8 9">USBA 369</strain>
    </source>
</reference>
<sequence length="811" mass="90948">MDTNIVHSPLDGDAIKQAAQSISSDEMTLLDRYWRAANYLSVGQIYLMGNPLLREPLKFEDTKPRLLGHWGTTPGLNFIYAHLNRIIVRDDCKVLYICGPGHGGPGMVANTYLEGSYSEIYPEVGEDLAGLKSLMKQFSFPGGIPSHAAPETPGSIHEGGELGYALLHAYGAAFDNPDLVVAAVVGDGEAETGPLAASWFSNKFLNPVRDGAVLPILHCNGYKIANPTLFGRMEEGELRSLFEGYGYDPIFVSGDDPAVMHPLMAATLDACFARIRQIQKDARESGKAGEPRWPMIVLKSPKGWTGPKEVNGKKVEGFWRAHQVPITDTRTKADSLKLLEEWMKSYHPEELFGEDGRLLPELKALAPKGDKRMGALPEANGGLLRRDLDMPDFRDYAVAVPRPGGSTAEATRELGKFLRDVMKRNEAHKNFRIMGPDETASNRLDAVFQETDRVWIEKRESFDESLGENGRVMEVLSEHLCQGWLEGYLLTGRHGFFSTYEAFIHIVDSMFNQHAKWLKITRDLEWRKPIASLNYLLTSHVWRQDHNGFTHQDPGFIDHVINKKADIVRVYLPADANSLLWVADHCLTTWDRINVIVAGKQPAPQWLTMEQAEKHCQAGIGVWDWASNDEDGEPDLVMACAGDVPTLEALAAVDILRKYMPELKIRVVNVVDLMTLQSHGEHPHGLTDMAFDALFTRNKPVIFAFHGYPWLIHRLTYRRANHNNIHVRGYKEEGTTTTPFDMVVLNDLDRFHLALDAIDRLPGWRNQSGSAVEYCEAKLKEHKAYVHEHGEDMPEINGWGWPYGTAARTGD</sequence>
<evidence type="ECO:0000256" key="2">
    <source>
        <dbReference type="ARBA" id="ARBA00005623"/>
    </source>
</evidence>
<evidence type="ECO:0000256" key="1">
    <source>
        <dbReference type="ARBA" id="ARBA00001964"/>
    </source>
</evidence>
<evidence type="ECO:0000256" key="4">
    <source>
        <dbReference type="ARBA" id="ARBA00023239"/>
    </source>
</evidence>
<evidence type="ECO:0000256" key="3">
    <source>
        <dbReference type="ARBA" id="ARBA00023052"/>
    </source>
</evidence>
<dbReference type="InterPro" id="IPR029061">
    <property type="entry name" value="THDP-binding"/>
</dbReference>
<dbReference type="InterPro" id="IPR018970">
    <property type="entry name" value="Xul5P/Fru6P_PKetolase_N"/>
</dbReference>
<dbReference type="InterPro" id="IPR005593">
    <property type="entry name" value="Xul5P/Fru6P_PKetolase"/>
</dbReference>
<evidence type="ECO:0000256" key="5">
    <source>
        <dbReference type="HAMAP-Rule" id="MF_01403"/>
    </source>
</evidence>
<keyword evidence="4 5" id="KW-0456">Lyase</keyword>
<dbReference type="GO" id="GO:0016832">
    <property type="term" value="F:aldehyde-lyase activity"/>
    <property type="evidence" value="ECO:0007669"/>
    <property type="project" value="UniProtKB-UniRule"/>
</dbReference>
<dbReference type="Gene3D" id="3.40.50.920">
    <property type="match status" value="1"/>
</dbReference>
<dbReference type="AlphaFoldDB" id="A0A1T4QYA9"/>
<dbReference type="PIRSF" id="PIRSF017245">
    <property type="entry name" value="Phosphoketolase"/>
    <property type="match status" value="1"/>
</dbReference>
<dbReference type="EC" id="4.1.2.-" evidence="5"/>
<protein>
    <recommendedName>
        <fullName evidence="5">Probable phosphoketolase</fullName>
        <ecNumber evidence="5">4.1.2.-</ecNumber>
    </recommendedName>
</protein>
<dbReference type="HAMAP" id="MF_01403">
    <property type="entry name" value="Phosphoketolase"/>
    <property type="match status" value="1"/>
</dbReference>
<dbReference type="InterPro" id="IPR019789">
    <property type="entry name" value="Xul5P/Fru6P_PKetolase_ThDP_BS"/>
</dbReference>
<dbReference type="Pfam" id="PF09364">
    <property type="entry name" value="XFP_N"/>
    <property type="match status" value="1"/>
</dbReference>